<evidence type="ECO:0000256" key="4">
    <source>
        <dbReference type="ARBA" id="ARBA00022801"/>
    </source>
</evidence>
<dbReference type="PANTHER" id="PTHR30237">
    <property type="entry name" value="MURAMOYLTETRAPEPTIDE CARBOXYPEPTIDASE"/>
    <property type="match status" value="1"/>
</dbReference>
<dbReference type="Gene3D" id="3.40.50.10740">
    <property type="entry name" value="Class I glutamine amidotransferase-like"/>
    <property type="match status" value="1"/>
</dbReference>
<dbReference type="Pfam" id="PF17676">
    <property type="entry name" value="Peptidase_S66C"/>
    <property type="match status" value="1"/>
</dbReference>
<dbReference type="PIRSF" id="PIRSF028757">
    <property type="entry name" value="LD-carboxypeptidase"/>
    <property type="match status" value="1"/>
</dbReference>
<dbReference type="GO" id="GO:0006508">
    <property type="term" value="P:proteolysis"/>
    <property type="evidence" value="ECO:0007669"/>
    <property type="project" value="UniProtKB-KW"/>
</dbReference>
<evidence type="ECO:0000256" key="6">
    <source>
        <dbReference type="PIRSR" id="PIRSR028757-1"/>
    </source>
</evidence>
<feature type="active site" description="Charge relay system" evidence="6">
    <location>
        <position position="274"/>
    </location>
</feature>
<name>A0A3S2VRB3_9PROT</name>
<dbReference type="InterPro" id="IPR040921">
    <property type="entry name" value="Peptidase_S66C"/>
</dbReference>
<evidence type="ECO:0000313" key="9">
    <source>
        <dbReference type="EMBL" id="RVU39814.1"/>
    </source>
</evidence>
<protein>
    <submittedName>
        <fullName evidence="9">LD-carboxypeptidase</fullName>
    </submittedName>
</protein>
<organism evidence="9 10">
    <name type="scientific">Hwanghaeella grinnelliae</name>
    <dbReference type="NCBI Taxonomy" id="2500179"/>
    <lineage>
        <taxon>Bacteria</taxon>
        <taxon>Pseudomonadati</taxon>
        <taxon>Pseudomonadota</taxon>
        <taxon>Alphaproteobacteria</taxon>
        <taxon>Rhodospirillales</taxon>
        <taxon>Rhodospirillaceae</taxon>
        <taxon>Hwanghaeella</taxon>
    </lineage>
</organism>
<evidence type="ECO:0000313" key="10">
    <source>
        <dbReference type="Proteomes" id="UP000287447"/>
    </source>
</evidence>
<dbReference type="PANTHER" id="PTHR30237:SF2">
    <property type="entry name" value="MUREIN TETRAPEPTIDE CARBOXYPEPTIDASE"/>
    <property type="match status" value="1"/>
</dbReference>
<dbReference type="EMBL" id="SADE01000001">
    <property type="protein sequence ID" value="RVU39814.1"/>
    <property type="molecule type" value="Genomic_DNA"/>
</dbReference>
<feature type="active site" description="Nucleophile" evidence="6">
    <location>
        <position position="109"/>
    </location>
</feature>
<dbReference type="Pfam" id="PF02016">
    <property type="entry name" value="Peptidase_S66"/>
    <property type="match status" value="1"/>
</dbReference>
<comment type="caution">
    <text evidence="9">The sequence shown here is derived from an EMBL/GenBank/DDBJ whole genome shotgun (WGS) entry which is preliminary data.</text>
</comment>
<dbReference type="GO" id="GO:0008236">
    <property type="term" value="F:serine-type peptidase activity"/>
    <property type="evidence" value="ECO:0007669"/>
    <property type="project" value="UniProtKB-KW"/>
</dbReference>
<keyword evidence="5" id="KW-0720">Serine protease</keyword>
<dbReference type="SUPFAM" id="SSF52317">
    <property type="entry name" value="Class I glutamine amidotransferase-like"/>
    <property type="match status" value="1"/>
</dbReference>
<comment type="similarity">
    <text evidence="1">Belongs to the peptidase S66 family.</text>
</comment>
<keyword evidence="3" id="KW-0645">Protease</keyword>
<evidence type="ECO:0000256" key="2">
    <source>
        <dbReference type="ARBA" id="ARBA00022645"/>
    </source>
</evidence>
<evidence type="ECO:0000256" key="1">
    <source>
        <dbReference type="ARBA" id="ARBA00010233"/>
    </source>
</evidence>
<feature type="domain" description="LD-carboxypeptidase N-terminal" evidence="7">
    <location>
        <begin position="13"/>
        <end position="129"/>
    </location>
</feature>
<evidence type="ECO:0000256" key="5">
    <source>
        <dbReference type="ARBA" id="ARBA00022825"/>
    </source>
</evidence>
<dbReference type="Proteomes" id="UP000287447">
    <property type="component" value="Unassembled WGS sequence"/>
</dbReference>
<gene>
    <name evidence="9" type="ORF">EOI86_08235</name>
</gene>
<keyword evidence="2 9" id="KW-0121">Carboxypeptidase</keyword>
<evidence type="ECO:0000256" key="3">
    <source>
        <dbReference type="ARBA" id="ARBA00022670"/>
    </source>
</evidence>
<keyword evidence="4" id="KW-0378">Hydrolase</keyword>
<dbReference type="Gene3D" id="3.50.30.60">
    <property type="entry name" value="LD-carboxypeptidase A C-terminal domain-like"/>
    <property type="match status" value="1"/>
</dbReference>
<dbReference type="AlphaFoldDB" id="A0A3S2VRB3"/>
<proteinExistence type="inferred from homology"/>
<dbReference type="InterPro" id="IPR027478">
    <property type="entry name" value="LdcA_N"/>
</dbReference>
<evidence type="ECO:0000259" key="7">
    <source>
        <dbReference type="Pfam" id="PF02016"/>
    </source>
</evidence>
<dbReference type="InterPro" id="IPR027461">
    <property type="entry name" value="Carboxypeptidase_A_C_sf"/>
</dbReference>
<dbReference type="SUPFAM" id="SSF141986">
    <property type="entry name" value="LD-carboxypeptidase A C-terminal domain-like"/>
    <property type="match status" value="1"/>
</dbReference>
<dbReference type="InterPro" id="IPR029062">
    <property type="entry name" value="Class_I_gatase-like"/>
</dbReference>
<keyword evidence="10" id="KW-1185">Reference proteome</keyword>
<evidence type="ECO:0000259" key="8">
    <source>
        <dbReference type="Pfam" id="PF17676"/>
    </source>
</evidence>
<dbReference type="InterPro" id="IPR040449">
    <property type="entry name" value="Peptidase_S66_N"/>
</dbReference>
<feature type="active site" description="Charge relay system" evidence="6">
    <location>
        <position position="207"/>
    </location>
</feature>
<dbReference type="InterPro" id="IPR003507">
    <property type="entry name" value="S66_fam"/>
</dbReference>
<sequence>MAETTPLRQGDTVRFVSPASTPDRNAVTVQGQTFQSWGLSVEIAPHAFDRQGFLAGTDGDRLSDLNDAFRDPKVRAVITTRGGKGSYRIAHLLDFDAIRRDPKPLIGFSDITALHLSIWKNAGVPCVHGALTEDETGRLSPSAAESLRRILMSRDPVILHSAADDPTAALTTSGKACGPLIGGNLDMIATTAGWALPPLNGAILLIEAVGLHPGQMDRPLTMLRQAGHLKGVAGLAIGRFTDCPPGREGSQIEMLRQHFMALGVPILGGLPCGHGPHALSVPLGEMAILDADAGTVSVRGEDPAGFDFQ</sequence>
<dbReference type="OrthoDB" id="9807329at2"/>
<dbReference type="CDD" id="cd07025">
    <property type="entry name" value="Peptidase_S66"/>
    <property type="match status" value="1"/>
</dbReference>
<feature type="domain" description="LD-carboxypeptidase C-terminal" evidence="8">
    <location>
        <begin position="178"/>
        <end position="288"/>
    </location>
</feature>
<dbReference type="GO" id="GO:0004180">
    <property type="term" value="F:carboxypeptidase activity"/>
    <property type="evidence" value="ECO:0007669"/>
    <property type="project" value="UniProtKB-KW"/>
</dbReference>
<reference evidence="10" key="1">
    <citation type="submission" date="2019-01" db="EMBL/GenBank/DDBJ databases">
        <title>Gri0909 isolated from a small marine red alga.</title>
        <authorList>
            <person name="Kim J."/>
            <person name="Jeong S.E."/>
            <person name="Jeon C.O."/>
        </authorList>
    </citation>
    <scope>NUCLEOTIDE SEQUENCE [LARGE SCALE GENOMIC DNA]</scope>
    <source>
        <strain evidence="10">Gri0909</strain>
    </source>
</reference>
<accession>A0A3S2VRB3</accession>